<dbReference type="InterPro" id="IPR000073">
    <property type="entry name" value="AB_hydrolase_1"/>
</dbReference>
<feature type="transmembrane region" description="Helical" evidence="1">
    <location>
        <begin position="460"/>
        <end position="477"/>
    </location>
</feature>
<name>A0A7W0CP55_9ACTN</name>
<feature type="transmembrane region" description="Helical" evidence="1">
    <location>
        <begin position="484"/>
        <end position="506"/>
    </location>
</feature>
<accession>A0A7W0CP55</accession>
<dbReference type="SUPFAM" id="SSF53474">
    <property type="entry name" value="alpha/beta-Hydrolases"/>
    <property type="match status" value="1"/>
</dbReference>
<dbReference type="Gene3D" id="3.40.50.1820">
    <property type="entry name" value="alpha/beta hydrolase"/>
    <property type="match status" value="1"/>
</dbReference>
<dbReference type="EMBL" id="JACDUR010000006">
    <property type="protein sequence ID" value="MBA2894663.1"/>
    <property type="molecule type" value="Genomic_DNA"/>
</dbReference>
<keyword evidence="1" id="KW-0812">Transmembrane</keyword>
<proteinExistence type="predicted"/>
<dbReference type="RefSeq" id="WP_181613410.1">
    <property type="nucleotide sequence ID" value="NZ_BAABAM010000004.1"/>
</dbReference>
<reference evidence="4 5" key="1">
    <citation type="submission" date="2020-07" db="EMBL/GenBank/DDBJ databases">
        <title>Genomic Encyclopedia of Type Strains, Phase IV (KMG-IV): sequencing the most valuable type-strain genomes for metagenomic binning, comparative biology and taxonomic classification.</title>
        <authorList>
            <person name="Goeker M."/>
        </authorList>
    </citation>
    <scope>NUCLEOTIDE SEQUENCE [LARGE SCALE GENOMIC DNA]</scope>
    <source>
        <strain evidence="4 5">DSM 45533</strain>
    </source>
</reference>
<dbReference type="Proteomes" id="UP000530928">
    <property type="component" value="Unassembled WGS sequence"/>
</dbReference>
<feature type="signal peptide" evidence="2">
    <location>
        <begin position="1"/>
        <end position="17"/>
    </location>
</feature>
<organism evidence="4 5">
    <name type="scientific">Nonomuraea soli</name>
    <dbReference type="NCBI Taxonomy" id="1032476"/>
    <lineage>
        <taxon>Bacteria</taxon>
        <taxon>Bacillati</taxon>
        <taxon>Actinomycetota</taxon>
        <taxon>Actinomycetes</taxon>
        <taxon>Streptosporangiales</taxon>
        <taxon>Streptosporangiaceae</taxon>
        <taxon>Nonomuraea</taxon>
    </lineage>
</organism>
<evidence type="ECO:0000313" key="4">
    <source>
        <dbReference type="EMBL" id="MBA2894663.1"/>
    </source>
</evidence>
<feature type="transmembrane region" description="Helical" evidence="1">
    <location>
        <begin position="551"/>
        <end position="568"/>
    </location>
</feature>
<dbReference type="GO" id="GO:0016020">
    <property type="term" value="C:membrane"/>
    <property type="evidence" value="ECO:0007669"/>
    <property type="project" value="TreeGrafter"/>
</dbReference>
<dbReference type="PANTHER" id="PTHR43798">
    <property type="entry name" value="MONOACYLGLYCEROL LIPASE"/>
    <property type="match status" value="1"/>
</dbReference>
<keyword evidence="2" id="KW-0732">Signal</keyword>
<evidence type="ECO:0000256" key="1">
    <source>
        <dbReference type="SAM" id="Phobius"/>
    </source>
</evidence>
<dbReference type="AlphaFoldDB" id="A0A7W0CP55"/>
<sequence>MISRLVLALSFLLSAPAAPPEIEWQGGCPVAVPSGTRCGFLVVPERRDRPGKTIKVGFARFSSPSIRRKSDPVVFTAGGPGAATSQLIGTLRQMFPDRDVIALEQRGSRFSRPSLGCPEAVTRLLDHLIPPSGSGEPPPETCLGRLREEGVDLRGYTTEEIAADVVDLRQALGYPQWNLFGVSYSTRSMLRAAALDPEGTRAVVLDSFLPESVAWYDDAERNLLDVMAALGVRERFERLAARLDAAPLFVEAPDPLTEGRLTLTLSGGDLMTILGEAIRDARVAAALPALIDALEHGRREVLQPILDRAAPALTSYDWGLYHAVQCQDEVPFNEFAAEPRLFTALEDRRTCKEWKLKASKPAEASTEAPVLVVSGTLDPTTPSRTARPAAGRLPAARFVEFPGVGHGVFLTSVCGQRTIAAFVADPAAPAAAPCPAPYERVEAGDVHLTAAPYRLMSEPWLAAPLALFALIAVLQLVAGGGHGWALTAFAGLSGLAFAGLTLQIVYGQLEENEVVLALGVPAAVWPVTWLAILSVLLSALSLRFRRRWPQITSAVVGAGFLIWWFVWAM</sequence>
<comment type="caution">
    <text evidence="4">The sequence shown here is derived from an EMBL/GenBank/DDBJ whole genome shotgun (WGS) entry which is preliminary data.</text>
</comment>
<keyword evidence="5" id="KW-1185">Reference proteome</keyword>
<dbReference type="InterPro" id="IPR050266">
    <property type="entry name" value="AB_hydrolase_sf"/>
</dbReference>
<feature type="transmembrane region" description="Helical" evidence="1">
    <location>
        <begin position="518"/>
        <end position="539"/>
    </location>
</feature>
<evidence type="ECO:0000259" key="3">
    <source>
        <dbReference type="Pfam" id="PF00561"/>
    </source>
</evidence>
<feature type="chain" id="PRO_5031197730" evidence="2">
    <location>
        <begin position="18"/>
        <end position="569"/>
    </location>
</feature>
<dbReference type="InterPro" id="IPR029058">
    <property type="entry name" value="AB_hydrolase_fold"/>
</dbReference>
<feature type="domain" description="AB hydrolase-1" evidence="3">
    <location>
        <begin position="72"/>
        <end position="411"/>
    </location>
</feature>
<gene>
    <name evidence="4" type="ORF">HNR30_006035</name>
</gene>
<keyword evidence="1" id="KW-1133">Transmembrane helix</keyword>
<evidence type="ECO:0000256" key="2">
    <source>
        <dbReference type="SAM" id="SignalP"/>
    </source>
</evidence>
<protein>
    <submittedName>
        <fullName evidence="4">Pimeloyl-ACP methyl ester carboxylesterase</fullName>
    </submittedName>
</protein>
<keyword evidence="1" id="KW-0472">Membrane</keyword>
<dbReference type="PANTHER" id="PTHR43798:SF27">
    <property type="entry name" value="HYDROLASE ALPHA_BETA HYDROLASE FOLD FAMILY"/>
    <property type="match status" value="1"/>
</dbReference>
<dbReference type="GO" id="GO:0003824">
    <property type="term" value="F:catalytic activity"/>
    <property type="evidence" value="ECO:0007669"/>
    <property type="project" value="UniProtKB-ARBA"/>
</dbReference>
<evidence type="ECO:0000313" key="5">
    <source>
        <dbReference type="Proteomes" id="UP000530928"/>
    </source>
</evidence>
<dbReference type="Pfam" id="PF00561">
    <property type="entry name" value="Abhydrolase_1"/>
    <property type="match status" value="1"/>
</dbReference>